<feature type="transmembrane region" description="Helical" evidence="1">
    <location>
        <begin position="7"/>
        <end position="26"/>
    </location>
</feature>
<dbReference type="OrthoDB" id="2559662at2759"/>
<evidence type="ECO:0000313" key="2">
    <source>
        <dbReference type="EMBL" id="KAF8902942.1"/>
    </source>
</evidence>
<dbReference type="Proteomes" id="UP000724874">
    <property type="component" value="Unassembled WGS sequence"/>
</dbReference>
<keyword evidence="1" id="KW-1133">Transmembrane helix</keyword>
<comment type="caution">
    <text evidence="2">The sequence shown here is derived from an EMBL/GenBank/DDBJ whole genome shotgun (WGS) entry which is preliminary data.</text>
</comment>
<evidence type="ECO:0000256" key="1">
    <source>
        <dbReference type="SAM" id="Phobius"/>
    </source>
</evidence>
<accession>A0A9P5NT69</accession>
<protein>
    <submittedName>
        <fullName evidence="2">Uncharacterized protein</fullName>
    </submittedName>
</protein>
<name>A0A9P5NT69_GYMJU</name>
<reference evidence="2" key="1">
    <citation type="submission" date="2020-11" db="EMBL/GenBank/DDBJ databases">
        <authorList>
            <consortium name="DOE Joint Genome Institute"/>
            <person name="Ahrendt S."/>
            <person name="Riley R."/>
            <person name="Andreopoulos W."/>
            <person name="LaButti K."/>
            <person name="Pangilinan J."/>
            <person name="Ruiz-duenas F.J."/>
            <person name="Barrasa J.M."/>
            <person name="Sanchez-Garcia M."/>
            <person name="Camarero S."/>
            <person name="Miyauchi S."/>
            <person name="Serrano A."/>
            <person name="Linde D."/>
            <person name="Babiker R."/>
            <person name="Drula E."/>
            <person name="Ayuso-Fernandez I."/>
            <person name="Pacheco R."/>
            <person name="Padilla G."/>
            <person name="Ferreira P."/>
            <person name="Barriuso J."/>
            <person name="Kellner H."/>
            <person name="Castanera R."/>
            <person name="Alfaro M."/>
            <person name="Ramirez L."/>
            <person name="Pisabarro A.G."/>
            <person name="Kuo A."/>
            <person name="Tritt A."/>
            <person name="Lipzen A."/>
            <person name="He G."/>
            <person name="Yan M."/>
            <person name="Ng V."/>
            <person name="Cullen D."/>
            <person name="Martin F."/>
            <person name="Rosso M.-N."/>
            <person name="Henrissat B."/>
            <person name="Hibbett D."/>
            <person name="Martinez A.T."/>
            <person name="Grigoriev I.V."/>
        </authorList>
    </citation>
    <scope>NUCLEOTIDE SEQUENCE</scope>
    <source>
        <strain evidence="2">AH 44721</strain>
    </source>
</reference>
<evidence type="ECO:0000313" key="3">
    <source>
        <dbReference type="Proteomes" id="UP000724874"/>
    </source>
</evidence>
<keyword evidence="1" id="KW-0812">Transmembrane</keyword>
<organism evidence="2 3">
    <name type="scientific">Gymnopilus junonius</name>
    <name type="common">Spectacular rustgill mushroom</name>
    <name type="synonym">Gymnopilus spectabilis subsp. junonius</name>
    <dbReference type="NCBI Taxonomy" id="109634"/>
    <lineage>
        <taxon>Eukaryota</taxon>
        <taxon>Fungi</taxon>
        <taxon>Dikarya</taxon>
        <taxon>Basidiomycota</taxon>
        <taxon>Agaricomycotina</taxon>
        <taxon>Agaricomycetes</taxon>
        <taxon>Agaricomycetidae</taxon>
        <taxon>Agaricales</taxon>
        <taxon>Agaricineae</taxon>
        <taxon>Hymenogastraceae</taxon>
        <taxon>Gymnopilus</taxon>
    </lineage>
</organism>
<keyword evidence="1" id="KW-0472">Membrane</keyword>
<dbReference type="Gene3D" id="3.40.50.11350">
    <property type="match status" value="1"/>
</dbReference>
<keyword evidence="3" id="KW-1185">Reference proteome</keyword>
<dbReference type="EMBL" id="JADNYJ010000033">
    <property type="protein sequence ID" value="KAF8902942.1"/>
    <property type="molecule type" value="Genomic_DNA"/>
</dbReference>
<dbReference type="CDD" id="cd11296">
    <property type="entry name" value="O-FucT_like"/>
    <property type="match status" value="1"/>
</dbReference>
<dbReference type="AlphaFoldDB" id="A0A9P5NT69"/>
<gene>
    <name evidence="2" type="ORF">CPB84DRAFT_1678445</name>
</gene>
<proteinExistence type="predicted"/>
<sequence length="407" mass="47298">MLFLNRRIFKLFFFIIFCFLLPLYFFHVSTRPPLALYDQLFATETELSKNLIHNERGNRYVKFRQLQGAGFNNQAQEILMYHHLALETNRIYVYQPMIWRPRGEKATIPLSGFLLGATKGTVSETVFDEICPSEEVVHVDLQVDHMDRWNNALEILNKKERCIVVDDWLLNWDYLSSPGIHTIWDSYRKYLKNHFKWSESIQAIFDRAAAKLRLSYRPDLSPGGERYMAIHLRRGDFEDHCKYLAQSKEGFTTWATLPLLRSSVLPLSLDPDNSTSVIEHCYPTLHRILDAISHQARDRPTLRTLHVLHDGAWDHPTVYLQYYKLAAALTNADWARREGWKSGPMLRVTHSAEVPIGWHERDWSVCVDVELGRRAEVFIGNGYSSLSTQIVALRLADGGKEEDITFL</sequence>